<dbReference type="InterPro" id="IPR015815">
    <property type="entry name" value="HIBADH-related"/>
</dbReference>
<dbReference type="InterPro" id="IPR051265">
    <property type="entry name" value="HIBADH-related_NP60_sf"/>
</dbReference>
<protein>
    <submittedName>
        <fullName evidence="6">NAD(P)-dependent oxidoreductase</fullName>
    </submittedName>
</protein>
<dbReference type="AlphaFoldDB" id="A0A2N3PYF6"/>
<dbReference type="SUPFAM" id="SSF51735">
    <property type="entry name" value="NAD(P)-binding Rossmann-fold domains"/>
    <property type="match status" value="1"/>
</dbReference>
<keyword evidence="2" id="KW-0520">NAD</keyword>
<sequence>MQKTIIEMGPSVDKAILITLTGLSFAGSVMSEAKAKIGWIGLGHMGLPMVRNLLSAGYPVSVYNRTPAKADALGCPVAATPAALAAASDIVITMVSDDASQEAVLFGADGVEQGLAAGRTVINMGTISPDASRAHAKRFAAKGIDVLDAPVSGSVKPATDGTLLILVGGEAAVFERCKPIFDLLGKRSFHFGGHGQGANAKLAVNMMLGLTLQALGEAVVLGTKTGLDTAMLLDMIGDAAVASPIIAMKTPSIKAGSFPAAFPLKHMAKDFRLASAAAAKAGADLPITRAATETFGEAEDSGLGDSDIMAVLAQLRKASGLV</sequence>
<dbReference type="Gene3D" id="3.40.50.720">
    <property type="entry name" value="NAD(P)-binding Rossmann-like Domain"/>
    <property type="match status" value="1"/>
</dbReference>
<dbReference type="GO" id="GO:0050661">
    <property type="term" value="F:NADP binding"/>
    <property type="evidence" value="ECO:0007669"/>
    <property type="project" value="InterPro"/>
</dbReference>
<keyword evidence="7" id="KW-1185">Reference proteome</keyword>
<name>A0A2N3PYF6_9PROT</name>
<dbReference type="InterPro" id="IPR013328">
    <property type="entry name" value="6PGD_dom2"/>
</dbReference>
<dbReference type="SUPFAM" id="SSF48179">
    <property type="entry name" value="6-phosphogluconate dehydrogenase C-terminal domain-like"/>
    <property type="match status" value="1"/>
</dbReference>
<dbReference type="Pfam" id="PF03446">
    <property type="entry name" value="NAD_binding_2"/>
    <property type="match status" value="1"/>
</dbReference>
<evidence type="ECO:0000313" key="6">
    <source>
        <dbReference type="EMBL" id="PKU25444.1"/>
    </source>
</evidence>
<evidence type="ECO:0000259" key="4">
    <source>
        <dbReference type="Pfam" id="PF03446"/>
    </source>
</evidence>
<organism evidence="6 7">
    <name type="scientific">Telmatospirillum siberiense</name>
    <dbReference type="NCBI Taxonomy" id="382514"/>
    <lineage>
        <taxon>Bacteria</taxon>
        <taxon>Pseudomonadati</taxon>
        <taxon>Pseudomonadota</taxon>
        <taxon>Alphaproteobacteria</taxon>
        <taxon>Rhodospirillales</taxon>
        <taxon>Rhodospirillaceae</taxon>
        <taxon>Telmatospirillum</taxon>
    </lineage>
</organism>
<accession>A0A2N3PYF6</accession>
<keyword evidence="1" id="KW-0560">Oxidoreductase</keyword>
<evidence type="ECO:0000313" key="7">
    <source>
        <dbReference type="Proteomes" id="UP000233293"/>
    </source>
</evidence>
<reference evidence="7" key="1">
    <citation type="submission" date="2017-12" db="EMBL/GenBank/DDBJ databases">
        <title>Draft genome sequence of Telmatospirillum siberiense 26-4b1T, an acidotolerant peatland alphaproteobacterium potentially involved in sulfur cycling.</title>
        <authorList>
            <person name="Hausmann B."/>
            <person name="Pjevac P."/>
            <person name="Schreck K."/>
            <person name="Herbold C.W."/>
            <person name="Daims H."/>
            <person name="Wagner M."/>
            <person name="Pester M."/>
            <person name="Loy A."/>
        </authorList>
    </citation>
    <scope>NUCLEOTIDE SEQUENCE [LARGE SCALE GENOMIC DNA]</scope>
    <source>
        <strain evidence="7">26-4b1</strain>
    </source>
</reference>
<feature type="domain" description="3-hydroxyisobutyrate dehydrogenase-like NAD-binding" evidence="5">
    <location>
        <begin position="195"/>
        <end position="313"/>
    </location>
</feature>
<evidence type="ECO:0000256" key="2">
    <source>
        <dbReference type="ARBA" id="ARBA00023027"/>
    </source>
</evidence>
<proteinExistence type="predicted"/>
<dbReference type="Gene3D" id="1.10.1040.10">
    <property type="entry name" value="N-(1-d-carboxylethyl)-l-norvaline Dehydrogenase, domain 2"/>
    <property type="match status" value="1"/>
</dbReference>
<dbReference type="Pfam" id="PF14833">
    <property type="entry name" value="NAD_binding_11"/>
    <property type="match status" value="1"/>
</dbReference>
<dbReference type="InterPro" id="IPR036291">
    <property type="entry name" value="NAD(P)-bd_dom_sf"/>
</dbReference>
<dbReference type="PIRSF" id="PIRSF000103">
    <property type="entry name" value="HIBADH"/>
    <property type="match status" value="1"/>
</dbReference>
<evidence type="ECO:0000256" key="1">
    <source>
        <dbReference type="ARBA" id="ARBA00023002"/>
    </source>
</evidence>
<dbReference type="GO" id="GO:0016491">
    <property type="term" value="F:oxidoreductase activity"/>
    <property type="evidence" value="ECO:0007669"/>
    <property type="project" value="UniProtKB-KW"/>
</dbReference>
<dbReference type="GO" id="GO:0051287">
    <property type="term" value="F:NAD binding"/>
    <property type="evidence" value="ECO:0007669"/>
    <property type="project" value="InterPro"/>
</dbReference>
<comment type="caution">
    <text evidence="6">The sequence shown here is derived from an EMBL/GenBank/DDBJ whole genome shotgun (WGS) entry which is preliminary data.</text>
</comment>
<dbReference type="Proteomes" id="UP000233293">
    <property type="component" value="Unassembled WGS sequence"/>
</dbReference>
<feature type="active site" evidence="3">
    <location>
        <position position="201"/>
    </location>
</feature>
<dbReference type="InterPro" id="IPR006115">
    <property type="entry name" value="6PGDH_NADP-bd"/>
</dbReference>
<feature type="domain" description="6-phosphogluconate dehydrogenase NADP-binding" evidence="4">
    <location>
        <begin position="36"/>
        <end position="192"/>
    </location>
</feature>
<gene>
    <name evidence="6" type="ORF">CWS72_05065</name>
</gene>
<evidence type="ECO:0000256" key="3">
    <source>
        <dbReference type="PIRSR" id="PIRSR000103-1"/>
    </source>
</evidence>
<dbReference type="InterPro" id="IPR008927">
    <property type="entry name" value="6-PGluconate_DH-like_C_sf"/>
</dbReference>
<dbReference type="InterPro" id="IPR029154">
    <property type="entry name" value="HIBADH-like_NADP-bd"/>
</dbReference>
<dbReference type="PANTHER" id="PTHR43580">
    <property type="entry name" value="OXIDOREDUCTASE GLYR1-RELATED"/>
    <property type="match status" value="1"/>
</dbReference>
<dbReference type="PANTHER" id="PTHR43580:SF2">
    <property type="entry name" value="CYTOKINE-LIKE NUCLEAR FACTOR N-PAC"/>
    <property type="match status" value="1"/>
</dbReference>
<dbReference type="EMBL" id="PIUM01000004">
    <property type="protein sequence ID" value="PKU25444.1"/>
    <property type="molecule type" value="Genomic_DNA"/>
</dbReference>
<evidence type="ECO:0000259" key="5">
    <source>
        <dbReference type="Pfam" id="PF14833"/>
    </source>
</evidence>